<dbReference type="EMBL" id="AHIE01000020">
    <property type="protein sequence ID" value="EHU00033.1"/>
    <property type="molecule type" value="Genomic_DNA"/>
</dbReference>
<dbReference type="Proteomes" id="UP000005050">
    <property type="component" value="Unassembled WGS sequence"/>
</dbReference>
<accession>H3RFJ0</accession>
<protein>
    <submittedName>
        <fullName evidence="1">Uncharacterized protein</fullName>
    </submittedName>
</protein>
<reference evidence="1 2" key="1">
    <citation type="journal article" date="2012" name="Mol. Microbiol.">
        <title>The genetic and structural basis of two distinct terminal side branch residues in stewartan and amylovoran exopolysaccharides and their potential role in host adaptation.</title>
        <authorList>
            <person name="Wang X."/>
            <person name="Yang F."/>
            <person name="von Bodman S.B."/>
        </authorList>
    </citation>
    <scope>NUCLEOTIDE SEQUENCE [LARGE SCALE GENOMIC DNA]</scope>
    <source>
        <strain evidence="1 2">DC283</strain>
    </source>
</reference>
<organism evidence="1 2">
    <name type="scientific">Pantoea stewartii subsp. stewartii DC283</name>
    <dbReference type="NCBI Taxonomy" id="660596"/>
    <lineage>
        <taxon>Bacteria</taxon>
        <taxon>Pseudomonadati</taxon>
        <taxon>Pseudomonadota</taxon>
        <taxon>Gammaproteobacteria</taxon>
        <taxon>Enterobacterales</taxon>
        <taxon>Erwiniaceae</taxon>
        <taxon>Pantoea</taxon>
    </lineage>
</organism>
<evidence type="ECO:0000313" key="1">
    <source>
        <dbReference type="EMBL" id="EHU00033.1"/>
    </source>
</evidence>
<evidence type="ECO:0000313" key="2">
    <source>
        <dbReference type="Proteomes" id="UP000005050"/>
    </source>
</evidence>
<dbReference type="PATRIC" id="fig|660596.6.peg.2928"/>
<sequence>MQTKQNDYLLFNKARRNLPQMTSLRIELLVGKSKDGKIIRHKKQWF</sequence>
<proteinExistence type="predicted"/>
<dbReference type="AlphaFoldDB" id="H3RFJ0"/>
<gene>
    <name evidence="1" type="ORF">CKS_1859</name>
</gene>
<name>H3RFJ0_PANSE</name>
<comment type="caution">
    <text evidence="1">The sequence shown here is derived from an EMBL/GenBank/DDBJ whole genome shotgun (WGS) entry which is preliminary data.</text>
</comment>